<dbReference type="Proteomes" id="UP000800082">
    <property type="component" value="Unassembled WGS sequence"/>
</dbReference>
<dbReference type="OrthoDB" id="10261408at2759"/>
<dbReference type="InterPro" id="IPR036864">
    <property type="entry name" value="Zn2-C6_fun-type_DNA-bd_sf"/>
</dbReference>
<dbReference type="RefSeq" id="XP_033443722.1">
    <property type="nucleotide sequence ID" value="XM_033594208.1"/>
</dbReference>
<feature type="region of interest" description="Disordered" evidence="2">
    <location>
        <begin position="179"/>
        <end position="200"/>
    </location>
</feature>
<name>A0A6A5R830_9PLEO</name>
<organism evidence="4 5">
    <name type="scientific">Didymella exigua CBS 183.55</name>
    <dbReference type="NCBI Taxonomy" id="1150837"/>
    <lineage>
        <taxon>Eukaryota</taxon>
        <taxon>Fungi</taxon>
        <taxon>Dikarya</taxon>
        <taxon>Ascomycota</taxon>
        <taxon>Pezizomycotina</taxon>
        <taxon>Dothideomycetes</taxon>
        <taxon>Pleosporomycetidae</taxon>
        <taxon>Pleosporales</taxon>
        <taxon>Pleosporineae</taxon>
        <taxon>Didymellaceae</taxon>
        <taxon>Didymella</taxon>
    </lineage>
</organism>
<evidence type="ECO:0000313" key="5">
    <source>
        <dbReference type="Proteomes" id="UP000800082"/>
    </source>
</evidence>
<evidence type="ECO:0000259" key="3">
    <source>
        <dbReference type="PROSITE" id="PS50048"/>
    </source>
</evidence>
<proteinExistence type="predicted"/>
<accession>A0A6A5R830</accession>
<dbReference type="GeneID" id="54351876"/>
<dbReference type="SMART" id="SM00066">
    <property type="entry name" value="GAL4"/>
    <property type="match status" value="1"/>
</dbReference>
<dbReference type="PANTHER" id="PTHR47256">
    <property type="entry name" value="ZN(II)2CYS6 TRANSCRIPTION FACTOR (EUROFUNG)-RELATED"/>
    <property type="match status" value="1"/>
</dbReference>
<dbReference type="GO" id="GO:0000981">
    <property type="term" value="F:DNA-binding transcription factor activity, RNA polymerase II-specific"/>
    <property type="evidence" value="ECO:0007669"/>
    <property type="project" value="InterPro"/>
</dbReference>
<dbReference type="InterPro" id="IPR053187">
    <property type="entry name" value="Notoamide_regulator"/>
</dbReference>
<dbReference type="InterPro" id="IPR001138">
    <property type="entry name" value="Zn2Cys6_DnaBD"/>
</dbReference>
<dbReference type="Gene3D" id="4.10.240.10">
    <property type="entry name" value="Zn(2)-C6 fungal-type DNA-binding domain"/>
    <property type="match status" value="1"/>
</dbReference>
<evidence type="ECO:0000313" key="4">
    <source>
        <dbReference type="EMBL" id="KAF1923469.1"/>
    </source>
</evidence>
<dbReference type="GO" id="GO:0008270">
    <property type="term" value="F:zinc ion binding"/>
    <property type="evidence" value="ECO:0007669"/>
    <property type="project" value="InterPro"/>
</dbReference>
<dbReference type="CDD" id="cd00067">
    <property type="entry name" value="GAL4"/>
    <property type="match status" value="1"/>
</dbReference>
<dbReference type="SUPFAM" id="SSF57701">
    <property type="entry name" value="Zn2/Cys6 DNA-binding domain"/>
    <property type="match status" value="1"/>
</dbReference>
<dbReference type="AlphaFoldDB" id="A0A6A5R830"/>
<dbReference type="Pfam" id="PF00172">
    <property type="entry name" value="Zn_clus"/>
    <property type="match status" value="1"/>
</dbReference>
<dbReference type="PANTHER" id="PTHR47256:SF1">
    <property type="entry name" value="ZN(II)2CYS6 TRANSCRIPTION FACTOR (EUROFUNG)"/>
    <property type="match status" value="1"/>
</dbReference>
<dbReference type="PROSITE" id="PS50048">
    <property type="entry name" value="ZN2_CY6_FUNGAL_2"/>
    <property type="match status" value="1"/>
</dbReference>
<gene>
    <name evidence="4" type="ORF">M421DRAFT_425841</name>
</gene>
<protein>
    <recommendedName>
        <fullName evidence="3">Zn(2)-C6 fungal-type domain-containing protein</fullName>
    </recommendedName>
</protein>
<dbReference type="PROSITE" id="PS00463">
    <property type="entry name" value="ZN2_CY6_FUNGAL_1"/>
    <property type="match status" value="1"/>
</dbReference>
<feature type="domain" description="Zn(2)-C6 fungal-type" evidence="3">
    <location>
        <begin position="67"/>
        <end position="97"/>
    </location>
</feature>
<evidence type="ECO:0000256" key="2">
    <source>
        <dbReference type="SAM" id="MobiDB-lite"/>
    </source>
</evidence>
<reference evidence="4" key="1">
    <citation type="journal article" date="2020" name="Stud. Mycol.">
        <title>101 Dothideomycetes genomes: a test case for predicting lifestyles and emergence of pathogens.</title>
        <authorList>
            <person name="Haridas S."/>
            <person name="Albert R."/>
            <person name="Binder M."/>
            <person name="Bloem J."/>
            <person name="Labutti K."/>
            <person name="Salamov A."/>
            <person name="Andreopoulos B."/>
            <person name="Baker S."/>
            <person name="Barry K."/>
            <person name="Bills G."/>
            <person name="Bluhm B."/>
            <person name="Cannon C."/>
            <person name="Castanera R."/>
            <person name="Culley D."/>
            <person name="Daum C."/>
            <person name="Ezra D."/>
            <person name="Gonzalez J."/>
            <person name="Henrissat B."/>
            <person name="Kuo A."/>
            <person name="Liang C."/>
            <person name="Lipzen A."/>
            <person name="Lutzoni F."/>
            <person name="Magnuson J."/>
            <person name="Mondo S."/>
            <person name="Nolan M."/>
            <person name="Ohm R."/>
            <person name="Pangilinan J."/>
            <person name="Park H.-J."/>
            <person name="Ramirez L."/>
            <person name="Alfaro M."/>
            <person name="Sun H."/>
            <person name="Tritt A."/>
            <person name="Yoshinaga Y."/>
            <person name="Zwiers L.-H."/>
            <person name="Turgeon B."/>
            <person name="Goodwin S."/>
            <person name="Spatafora J."/>
            <person name="Crous P."/>
            <person name="Grigoriev I."/>
        </authorList>
    </citation>
    <scope>NUCLEOTIDE SEQUENCE</scope>
    <source>
        <strain evidence="4">CBS 183.55</strain>
    </source>
</reference>
<keyword evidence="1" id="KW-0539">Nucleus</keyword>
<sequence length="226" mass="24998">MFAYPALQHPARDSERTVAYCNSSMESTLTAFRALQPASAAYLASRQQCYHSPIKTPRAKRRPALGACVACRERKSRCDGHRPVCECCVQRDTPCVYELGVNETPSDARRRKKEEMQTELDGLRHLYNSLRSCPEHEAFEILHWVRLSPSDTLTLDCSAGLPHPLAQPHPHHALPAAAPRQLVASPSSRPAKVSRQSRAQELTLPRTSIGFLLQTSPTVGYAGSDG</sequence>
<evidence type="ECO:0000256" key="1">
    <source>
        <dbReference type="ARBA" id="ARBA00023242"/>
    </source>
</evidence>
<keyword evidence="5" id="KW-1185">Reference proteome</keyword>
<dbReference type="EMBL" id="ML979005">
    <property type="protein sequence ID" value="KAF1923469.1"/>
    <property type="molecule type" value="Genomic_DNA"/>
</dbReference>
<feature type="compositionally biased region" description="Polar residues" evidence="2">
    <location>
        <begin position="184"/>
        <end position="200"/>
    </location>
</feature>